<dbReference type="OrthoDB" id="10516273at2759"/>
<evidence type="ECO:0000313" key="2">
    <source>
        <dbReference type="EMBL" id="KEQ97595.1"/>
    </source>
</evidence>
<name>A0A074YIT2_AURSE</name>
<organism evidence="2 3">
    <name type="scientific">Aureobasidium subglaciale (strain EXF-2481)</name>
    <name type="common">Aureobasidium pullulans var. subglaciale</name>
    <dbReference type="NCBI Taxonomy" id="1043005"/>
    <lineage>
        <taxon>Eukaryota</taxon>
        <taxon>Fungi</taxon>
        <taxon>Dikarya</taxon>
        <taxon>Ascomycota</taxon>
        <taxon>Pezizomycotina</taxon>
        <taxon>Dothideomycetes</taxon>
        <taxon>Dothideomycetidae</taxon>
        <taxon>Dothideales</taxon>
        <taxon>Saccotheciaceae</taxon>
        <taxon>Aureobasidium</taxon>
    </lineage>
</organism>
<dbReference type="Proteomes" id="UP000030641">
    <property type="component" value="Unassembled WGS sequence"/>
</dbReference>
<dbReference type="AlphaFoldDB" id="A0A074YIT2"/>
<dbReference type="HOGENOM" id="CLU_1844714_0_0_1"/>
<accession>A0A074YIT2</accession>
<dbReference type="InParanoid" id="A0A074YIT2"/>
<dbReference type="RefSeq" id="XP_013345831.1">
    <property type="nucleotide sequence ID" value="XM_013490377.1"/>
</dbReference>
<keyword evidence="3" id="KW-1185">Reference proteome</keyword>
<evidence type="ECO:0000256" key="1">
    <source>
        <dbReference type="SAM" id="MobiDB-lite"/>
    </source>
</evidence>
<gene>
    <name evidence="2" type="ORF">AUEXF2481DRAFT_27830</name>
</gene>
<evidence type="ECO:0000313" key="3">
    <source>
        <dbReference type="Proteomes" id="UP000030641"/>
    </source>
</evidence>
<reference evidence="2 3" key="1">
    <citation type="journal article" date="2014" name="BMC Genomics">
        <title>Genome sequencing of four Aureobasidium pullulans varieties: biotechnological potential, stress tolerance, and description of new species.</title>
        <authorList>
            <person name="Gostin Ar C."/>
            <person name="Ohm R.A."/>
            <person name="Kogej T."/>
            <person name="Sonjak S."/>
            <person name="Turk M."/>
            <person name="Zajc J."/>
            <person name="Zalar P."/>
            <person name="Grube M."/>
            <person name="Sun H."/>
            <person name="Han J."/>
            <person name="Sharma A."/>
            <person name="Chiniquy J."/>
            <person name="Ngan C.Y."/>
            <person name="Lipzen A."/>
            <person name="Barry K."/>
            <person name="Grigoriev I.V."/>
            <person name="Gunde-Cimerman N."/>
        </authorList>
    </citation>
    <scope>NUCLEOTIDE SEQUENCE [LARGE SCALE GENOMIC DNA]</scope>
    <source>
        <strain evidence="2 3">EXF-2481</strain>
    </source>
</reference>
<sequence>MYPPVPEAYDEDDEDRDPVYEKEDTFPDYLCLSCEPDGEGGFGFWAGKPDRKPLSPRFVEVLCVWCRDESQPLLQRAKETGGSDGLKREVVAQITKERFEAFKERYEHEGRKVNHFWNSERELWKRLAKEQKNAVDLDD</sequence>
<proteinExistence type="predicted"/>
<dbReference type="EMBL" id="KL584754">
    <property type="protein sequence ID" value="KEQ97595.1"/>
    <property type="molecule type" value="Genomic_DNA"/>
</dbReference>
<feature type="region of interest" description="Disordered" evidence="1">
    <location>
        <begin position="1"/>
        <end position="20"/>
    </location>
</feature>
<dbReference type="GeneID" id="25363587"/>
<protein>
    <submittedName>
        <fullName evidence="2">Uncharacterized protein</fullName>
    </submittedName>
</protein>